<gene>
    <name evidence="2" type="ORF">EDB92DRAFT_1819737</name>
</gene>
<dbReference type="AlphaFoldDB" id="A0AAD4Q9C0"/>
<evidence type="ECO:0000313" key="2">
    <source>
        <dbReference type="EMBL" id="KAH8982824.1"/>
    </source>
</evidence>
<keyword evidence="3" id="KW-1185">Reference proteome</keyword>
<evidence type="ECO:0000256" key="1">
    <source>
        <dbReference type="SAM" id="Phobius"/>
    </source>
</evidence>
<name>A0AAD4Q9C0_9AGAM</name>
<sequence>MSWFTSDSTQALAWKELNGNSIRVVVTSTLMTNAAVYHASKTWDEHVRSSGLPENRDTAIILMFVTLIGACSVCLFLCPISRQFIARYVHDLIVKHNLKQLWEEREYISKDGWRTCIMFV</sequence>
<dbReference type="Proteomes" id="UP001201163">
    <property type="component" value="Unassembled WGS sequence"/>
</dbReference>
<evidence type="ECO:0000313" key="3">
    <source>
        <dbReference type="Proteomes" id="UP001201163"/>
    </source>
</evidence>
<dbReference type="EMBL" id="JAKELL010000096">
    <property type="protein sequence ID" value="KAH8982824.1"/>
    <property type="molecule type" value="Genomic_DNA"/>
</dbReference>
<proteinExistence type="predicted"/>
<reference evidence="2" key="1">
    <citation type="submission" date="2022-01" db="EMBL/GenBank/DDBJ databases">
        <title>Comparative genomics reveals a dynamic genome evolution in the ectomycorrhizal milk-cap (Lactarius) mushrooms.</title>
        <authorList>
            <consortium name="DOE Joint Genome Institute"/>
            <person name="Lebreton A."/>
            <person name="Tang N."/>
            <person name="Kuo A."/>
            <person name="LaButti K."/>
            <person name="Drula E."/>
            <person name="Barry K."/>
            <person name="Clum A."/>
            <person name="Lipzen A."/>
            <person name="Mousain D."/>
            <person name="Ng V."/>
            <person name="Wang R."/>
            <person name="Wang X."/>
            <person name="Dai Y."/>
            <person name="Henrissat B."/>
            <person name="Grigoriev I.V."/>
            <person name="Guerin-Laguette A."/>
            <person name="Yu F."/>
            <person name="Martin F.M."/>
        </authorList>
    </citation>
    <scope>NUCLEOTIDE SEQUENCE</scope>
    <source>
        <strain evidence="2">QP</strain>
    </source>
</reference>
<organism evidence="2 3">
    <name type="scientific">Lactarius akahatsu</name>
    <dbReference type="NCBI Taxonomy" id="416441"/>
    <lineage>
        <taxon>Eukaryota</taxon>
        <taxon>Fungi</taxon>
        <taxon>Dikarya</taxon>
        <taxon>Basidiomycota</taxon>
        <taxon>Agaricomycotina</taxon>
        <taxon>Agaricomycetes</taxon>
        <taxon>Russulales</taxon>
        <taxon>Russulaceae</taxon>
        <taxon>Lactarius</taxon>
    </lineage>
</organism>
<accession>A0AAD4Q9C0</accession>
<protein>
    <submittedName>
        <fullName evidence="2">Uncharacterized protein</fullName>
    </submittedName>
</protein>
<keyword evidence="1" id="KW-0472">Membrane</keyword>
<comment type="caution">
    <text evidence="2">The sequence shown here is derived from an EMBL/GenBank/DDBJ whole genome shotgun (WGS) entry which is preliminary data.</text>
</comment>
<keyword evidence="1" id="KW-0812">Transmembrane</keyword>
<feature type="transmembrane region" description="Helical" evidence="1">
    <location>
        <begin position="59"/>
        <end position="78"/>
    </location>
</feature>
<keyword evidence="1" id="KW-1133">Transmembrane helix</keyword>